<protein>
    <recommendedName>
        <fullName evidence="4">NYN domain-containing protein</fullName>
    </recommendedName>
</protein>
<feature type="compositionally biased region" description="Basic residues" evidence="1">
    <location>
        <begin position="197"/>
        <end position="207"/>
    </location>
</feature>
<evidence type="ECO:0000256" key="1">
    <source>
        <dbReference type="SAM" id="MobiDB-lite"/>
    </source>
</evidence>
<dbReference type="OrthoDB" id="5590473at2759"/>
<proteinExistence type="predicted"/>
<evidence type="ECO:0000313" key="3">
    <source>
        <dbReference type="Proteomes" id="UP000077266"/>
    </source>
</evidence>
<feature type="region of interest" description="Disordered" evidence="1">
    <location>
        <begin position="182"/>
        <end position="267"/>
    </location>
</feature>
<feature type="compositionally biased region" description="Pro residues" evidence="1">
    <location>
        <begin position="120"/>
        <end position="129"/>
    </location>
</feature>
<feature type="compositionally biased region" description="Low complexity" evidence="1">
    <location>
        <begin position="249"/>
        <end position="259"/>
    </location>
</feature>
<feature type="compositionally biased region" description="Acidic residues" evidence="1">
    <location>
        <begin position="134"/>
        <end position="157"/>
    </location>
</feature>
<feature type="compositionally biased region" description="Polar residues" evidence="1">
    <location>
        <begin position="99"/>
        <end position="115"/>
    </location>
</feature>
<dbReference type="Proteomes" id="UP000077266">
    <property type="component" value="Unassembled WGS sequence"/>
</dbReference>
<feature type="compositionally biased region" description="Low complexity" evidence="1">
    <location>
        <begin position="9"/>
        <end position="22"/>
    </location>
</feature>
<evidence type="ECO:0000313" key="2">
    <source>
        <dbReference type="EMBL" id="KZV93960.1"/>
    </source>
</evidence>
<name>A0A165IW53_EXIGL</name>
<keyword evidence="3" id="KW-1185">Reference proteome</keyword>
<accession>A0A165IW53</accession>
<feature type="region of interest" description="Disordered" evidence="1">
    <location>
        <begin position="1"/>
        <end position="39"/>
    </location>
</feature>
<organism evidence="2 3">
    <name type="scientific">Exidia glandulosa HHB12029</name>
    <dbReference type="NCBI Taxonomy" id="1314781"/>
    <lineage>
        <taxon>Eukaryota</taxon>
        <taxon>Fungi</taxon>
        <taxon>Dikarya</taxon>
        <taxon>Basidiomycota</taxon>
        <taxon>Agaricomycotina</taxon>
        <taxon>Agaricomycetes</taxon>
        <taxon>Auriculariales</taxon>
        <taxon>Exidiaceae</taxon>
        <taxon>Exidia</taxon>
    </lineage>
</organism>
<feature type="region of interest" description="Disordered" evidence="1">
    <location>
        <begin position="56"/>
        <end position="162"/>
    </location>
</feature>
<feature type="region of interest" description="Disordered" evidence="1">
    <location>
        <begin position="409"/>
        <end position="441"/>
    </location>
</feature>
<dbReference type="InParanoid" id="A0A165IW53"/>
<dbReference type="EMBL" id="KV425981">
    <property type="protein sequence ID" value="KZV93960.1"/>
    <property type="molecule type" value="Genomic_DNA"/>
</dbReference>
<evidence type="ECO:0008006" key="4">
    <source>
        <dbReference type="Google" id="ProtNLM"/>
    </source>
</evidence>
<dbReference type="CDD" id="cd18724">
    <property type="entry name" value="PIN_LabA-like"/>
    <property type="match status" value="1"/>
</dbReference>
<gene>
    <name evidence="2" type="ORF">EXIGLDRAFT_748908</name>
</gene>
<feature type="compositionally biased region" description="Acidic residues" evidence="1">
    <location>
        <begin position="86"/>
        <end position="95"/>
    </location>
</feature>
<feature type="compositionally biased region" description="Low complexity" evidence="1">
    <location>
        <begin position="429"/>
        <end position="439"/>
    </location>
</feature>
<dbReference type="STRING" id="1314781.A0A165IW53"/>
<dbReference type="AlphaFoldDB" id="A0A165IW53"/>
<feature type="compositionally biased region" description="Polar residues" evidence="1">
    <location>
        <begin position="182"/>
        <end position="193"/>
    </location>
</feature>
<reference evidence="2 3" key="1">
    <citation type="journal article" date="2016" name="Mol. Biol. Evol.">
        <title>Comparative Genomics of Early-Diverging Mushroom-Forming Fungi Provides Insights into the Origins of Lignocellulose Decay Capabilities.</title>
        <authorList>
            <person name="Nagy L.G."/>
            <person name="Riley R."/>
            <person name="Tritt A."/>
            <person name="Adam C."/>
            <person name="Daum C."/>
            <person name="Floudas D."/>
            <person name="Sun H."/>
            <person name="Yadav J.S."/>
            <person name="Pangilinan J."/>
            <person name="Larsson K.H."/>
            <person name="Matsuura K."/>
            <person name="Barry K."/>
            <person name="Labutti K."/>
            <person name="Kuo R."/>
            <person name="Ohm R.A."/>
            <person name="Bhattacharya S.S."/>
            <person name="Shirouzu T."/>
            <person name="Yoshinaga Y."/>
            <person name="Martin F.M."/>
            <person name="Grigoriev I.V."/>
            <person name="Hibbett D.S."/>
        </authorList>
    </citation>
    <scope>NUCLEOTIDE SEQUENCE [LARGE SCALE GENOMIC DNA]</scope>
    <source>
        <strain evidence="2 3">HHB12029</strain>
    </source>
</reference>
<sequence length="545" mass="59455">MLSGSDQATTSTTSPPFSPFSSQWSAVGSEATSDEPADLGDFNTVFRALSILNTAASQPPLRVFPVPPPTSSVATNTSPSLPALSESEEIDDSDADQPSWKQRSMASTLSPSGQRSRAPPSLPSTPPPEQQLALDDDDEDDDEDAANDTEGELEGDDMLPSLGYLDSALGFIAEERARLAAQTQANGVNSDTVIPQARRKRRRRRRTPRQEGDDASPEYDTSTGDALSAPEPGSRRSMPHTPRSRRTAPRQPATAPPQTHVQAQPLLTPSPAVQRLRSLAHKLRALYPDDAAHITHVLREMQEPSEPGAFVEVRGPPATPADPVVHVIVDYSNILIGFINYIKRHPELHHRRSRDDKPRLSHEALALIFERGRPTAKRELAASKPLYQPMTTAYQLGFDVHLFQRVPHEDAEPASPTSPRKPRPHSHSSDSSDVPFSSRPRWREQGVDECLQLKMYQSVVGPDTPGTLVLATGDAAPSQFNAAGFPGSVRSALERGWRVELYAWESGLSGGWARSFGEHERFSVRGLEMFAEDLLAVDPPLTASA</sequence>